<feature type="domain" description="CBM20" evidence="1">
    <location>
        <begin position="118"/>
        <end position="227"/>
    </location>
</feature>
<evidence type="ECO:0000313" key="3">
    <source>
        <dbReference type="EMBL" id="CAL1149316.1"/>
    </source>
</evidence>
<dbReference type="SMART" id="SM01065">
    <property type="entry name" value="CBM_2"/>
    <property type="match status" value="1"/>
</dbReference>
<dbReference type="Pfam" id="PF00686">
    <property type="entry name" value="CBM_20"/>
    <property type="match status" value="1"/>
</dbReference>
<dbReference type="GO" id="GO:2001070">
    <property type="term" value="F:starch binding"/>
    <property type="evidence" value="ECO:0007669"/>
    <property type="project" value="InterPro"/>
</dbReference>
<gene>
    <name evidence="2" type="ORF">C1SCF055_LOCUS22461</name>
</gene>
<dbReference type="InterPro" id="IPR002044">
    <property type="entry name" value="CBM20"/>
</dbReference>
<accession>A0A9P1CR43</accession>
<dbReference type="AlphaFoldDB" id="A0A9P1CR43"/>
<dbReference type="Gene3D" id="2.60.40.10">
    <property type="entry name" value="Immunoglobulins"/>
    <property type="match status" value="1"/>
</dbReference>
<reference evidence="2" key="1">
    <citation type="submission" date="2022-10" db="EMBL/GenBank/DDBJ databases">
        <authorList>
            <person name="Chen Y."/>
            <person name="Dougan E. K."/>
            <person name="Chan C."/>
            <person name="Rhodes N."/>
            <person name="Thang M."/>
        </authorList>
    </citation>
    <scope>NUCLEOTIDE SEQUENCE</scope>
</reference>
<dbReference type="PROSITE" id="PS51166">
    <property type="entry name" value="CBM20"/>
    <property type="match status" value="1"/>
</dbReference>
<reference evidence="3" key="2">
    <citation type="submission" date="2024-04" db="EMBL/GenBank/DDBJ databases">
        <authorList>
            <person name="Chen Y."/>
            <person name="Shah S."/>
            <person name="Dougan E. K."/>
            <person name="Thang M."/>
            <person name="Chan C."/>
        </authorList>
    </citation>
    <scope>NUCLEOTIDE SEQUENCE [LARGE SCALE GENOMIC DNA]</scope>
</reference>
<dbReference type="EMBL" id="CAMXCT020002135">
    <property type="protein sequence ID" value="CAL1149316.1"/>
    <property type="molecule type" value="Genomic_DNA"/>
</dbReference>
<dbReference type="InterPro" id="IPR013783">
    <property type="entry name" value="Ig-like_fold"/>
</dbReference>
<dbReference type="EMBL" id="CAMXCT030002135">
    <property type="protein sequence ID" value="CAL4783253.1"/>
    <property type="molecule type" value="Genomic_DNA"/>
</dbReference>
<evidence type="ECO:0000313" key="2">
    <source>
        <dbReference type="EMBL" id="CAI3995941.1"/>
    </source>
</evidence>
<keyword evidence="5" id="KW-1185">Reference proteome</keyword>
<dbReference type="EMBL" id="CAMXCT010002135">
    <property type="protein sequence ID" value="CAI3995941.1"/>
    <property type="molecule type" value="Genomic_DNA"/>
</dbReference>
<comment type="caution">
    <text evidence="2">The sequence shown here is derived from an EMBL/GenBank/DDBJ whole genome shotgun (WGS) entry which is preliminary data.</text>
</comment>
<evidence type="ECO:0000259" key="1">
    <source>
        <dbReference type="PROSITE" id="PS51166"/>
    </source>
</evidence>
<sequence length="256" mass="28665">MWDHYSAEISFIGETSVFLRAADAADCSGGKKNSAGPRDATCFAGSQDQRDLREFVQSMLNRGIHRHVEKYGCYANRDICKLVREAGLHIALEQRSHFGTTYSLVCTKSPLVKAVSSESSQMPRQVSFSVKCADTRVGLHVRVVGSVAALGEWDPQKGLVLNTSASDFPNWKQTEPTPLEEGKVVEYKYVICDNNGAGVRWEERANRTLHIADLVEREMVPPNGWIAITENFVAYDCDEMRFRLWKRWDGAMVGQG</sequence>
<dbReference type="Proteomes" id="UP001152797">
    <property type="component" value="Unassembled WGS sequence"/>
</dbReference>
<dbReference type="CDD" id="cd05467">
    <property type="entry name" value="CBM20"/>
    <property type="match status" value="1"/>
</dbReference>
<dbReference type="OrthoDB" id="412753at2759"/>
<protein>
    <submittedName>
        <fullName evidence="4">Cyclomaltodextrin glucanotransferase (Cyclodextrin-glycosyltransferase) (CGTase)</fullName>
    </submittedName>
</protein>
<name>A0A9P1CR43_9DINO</name>
<evidence type="ECO:0000313" key="4">
    <source>
        <dbReference type="EMBL" id="CAL4783253.1"/>
    </source>
</evidence>
<dbReference type="GO" id="GO:0016020">
    <property type="term" value="C:membrane"/>
    <property type="evidence" value="ECO:0007669"/>
    <property type="project" value="TreeGrafter"/>
</dbReference>
<dbReference type="PANTHER" id="PTHR15048:SF0">
    <property type="entry name" value="STARCH-BINDING DOMAIN-CONTAINING PROTEIN 1"/>
    <property type="match status" value="1"/>
</dbReference>
<dbReference type="SUPFAM" id="SSF49452">
    <property type="entry name" value="Starch-binding domain-like"/>
    <property type="match status" value="1"/>
</dbReference>
<dbReference type="PANTHER" id="PTHR15048">
    <property type="entry name" value="STARCH-BINDING DOMAIN-CONTAINING PROTEIN 1"/>
    <property type="match status" value="1"/>
</dbReference>
<organism evidence="2">
    <name type="scientific">Cladocopium goreaui</name>
    <dbReference type="NCBI Taxonomy" id="2562237"/>
    <lineage>
        <taxon>Eukaryota</taxon>
        <taxon>Sar</taxon>
        <taxon>Alveolata</taxon>
        <taxon>Dinophyceae</taxon>
        <taxon>Suessiales</taxon>
        <taxon>Symbiodiniaceae</taxon>
        <taxon>Cladocopium</taxon>
    </lineage>
</organism>
<evidence type="ECO:0000313" key="5">
    <source>
        <dbReference type="Proteomes" id="UP001152797"/>
    </source>
</evidence>
<proteinExistence type="predicted"/>
<dbReference type="InterPro" id="IPR013784">
    <property type="entry name" value="Carb-bd-like_fold"/>
</dbReference>